<evidence type="ECO:0000313" key="10">
    <source>
        <dbReference type="Proteomes" id="UP001410394"/>
    </source>
</evidence>
<keyword evidence="4 7" id="KW-0812">Transmembrane</keyword>
<dbReference type="PRINTS" id="PR00812">
    <property type="entry name" value="BCTERIALGSPF"/>
</dbReference>
<keyword evidence="5 7" id="KW-1133">Transmembrane helix</keyword>
<keyword evidence="10" id="KW-1185">Reference proteome</keyword>
<feature type="domain" description="Type II secretion system protein GspF" evidence="8">
    <location>
        <begin position="68"/>
        <end position="188"/>
    </location>
</feature>
<reference evidence="9 10" key="1">
    <citation type="journal article" date="2018" name="Int. J. Syst. Evol. Microbiol.">
        <title>Uliginosibacterium sediminicola sp. nov., isolated from freshwater sediment.</title>
        <authorList>
            <person name="Hwang W.M."/>
            <person name="Kim S.M."/>
            <person name="Kang K."/>
            <person name="Ahn T.Y."/>
        </authorList>
    </citation>
    <scope>NUCLEOTIDE SEQUENCE [LARGE SCALE GENOMIC DNA]</scope>
    <source>
        <strain evidence="9 10">M1-21</strain>
    </source>
</reference>
<comment type="similarity">
    <text evidence="2">Belongs to the GSP F family.</text>
</comment>
<feature type="transmembrane region" description="Helical" evidence="7">
    <location>
        <begin position="160"/>
        <end position="187"/>
    </location>
</feature>
<dbReference type="InterPro" id="IPR042094">
    <property type="entry name" value="T2SS_GspF_sf"/>
</dbReference>
<dbReference type="Gene3D" id="1.20.81.30">
    <property type="entry name" value="Type II secretion system (T2SS), domain F"/>
    <property type="match status" value="2"/>
</dbReference>
<dbReference type="RefSeq" id="WP_345918364.1">
    <property type="nucleotide sequence ID" value="NZ_JBDIVE010000002.1"/>
</dbReference>
<evidence type="ECO:0000313" key="9">
    <source>
        <dbReference type="EMBL" id="MEN3067593.1"/>
    </source>
</evidence>
<dbReference type="Pfam" id="PF00482">
    <property type="entry name" value="T2SSF"/>
    <property type="match status" value="2"/>
</dbReference>
<comment type="subcellular location">
    <subcellularLocation>
        <location evidence="1">Cell membrane</location>
        <topology evidence="1">Multi-pass membrane protein</topology>
    </subcellularLocation>
</comment>
<keyword evidence="3" id="KW-1003">Cell membrane</keyword>
<feature type="transmembrane region" description="Helical" evidence="7">
    <location>
        <begin position="219"/>
        <end position="239"/>
    </location>
</feature>
<sequence length="401" mass="44753">MSCFVYRAIDASGQRQQGRIEARSLAELEALLRQSGLELINARLAKSWPWPTPTRSLPLRERIHFCFHLEQLARAGVPLLDALQDLQHSAKRRETRQLIGRVIERIEAGSSLSQALRAQGKAFDEVFCALVHVGECSGQLPQVLQSLSDSLKREDELRAFLGRILIYPSIVLVLTLAAIVCALLFVVPQLTQLFQSTGQPLPLQTRALIGLSAFLQHQWHWLITALLLVSLSIMAWLHWVPQAALLWDRCMLRIPQLGELYRKIILARFAKLFAIMYASGIAVVDILVLTQALAGNRAVRRALEQASTLIAEGQQLSVAFAAVDLFPPLSIHMLRIGEQTGSLDTALRNLSYFYERDVSESVARFEAMLEPALSIVMGALMLWVAMASLAPIYDIVTQMKT</sequence>
<dbReference type="InterPro" id="IPR018076">
    <property type="entry name" value="T2SS_GspF_dom"/>
</dbReference>
<dbReference type="InterPro" id="IPR003004">
    <property type="entry name" value="GspF/PilC"/>
</dbReference>
<evidence type="ECO:0000256" key="4">
    <source>
        <dbReference type="ARBA" id="ARBA00022692"/>
    </source>
</evidence>
<keyword evidence="6 7" id="KW-0472">Membrane</keyword>
<dbReference type="PANTHER" id="PTHR30012">
    <property type="entry name" value="GENERAL SECRETION PATHWAY PROTEIN"/>
    <property type="match status" value="1"/>
</dbReference>
<feature type="transmembrane region" description="Helical" evidence="7">
    <location>
        <begin position="272"/>
        <end position="294"/>
    </location>
</feature>
<gene>
    <name evidence="9" type="ORF">ABDB84_03815</name>
</gene>
<dbReference type="EMBL" id="JBDIVE010000002">
    <property type="protein sequence ID" value="MEN3067593.1"/>
    <property type="molecule type" value="Genomic_DNA"/>
</dbReference>
<dbReference type="PANTHER" id="PTHR30012:SF0">
    <property type="entry name" value="TYPE II SECRETION SYSTEM PROTEIN F-RELATED"/>
    <property type="match status" value="1"/>
</dbReference>
<feature type="domain" description="Type II secretion system protein GspF" evidence="8">
    <location>
        <begin position="269"/>
        <end position="391"/>
    </location>
</feature>
<comment type="caution">
    <text evidence="9">The sequence shown here is derived from an EMBL/GenBank/DDBJ whole genome shotgun (WGS) entry which is preliminary data.</text>
</comment>
<evidence type="ECO:0000256" key="5">
    <source>
        <dbReference type="ARBA" id="ARBA00022989"/>
    </source>
</evidence>
<evidence type="ECO:0000256" key="1">
    <source>
        <dbReference type="ARBA" id="ARBA00004651"/>
    </source>
</evidence>
<evidence type="ECO:0000256" key="6">
    <source>
        <dbReference type="ARBA" id="ARBA00023136"/>
    </source>
</evidence>
<dbReference type="Proteomes" id="UP001410394">
    <property type="component" value="Unassembled WGS sequence"/>
</dbReference>
<evidence type="ECO:0000259" key="8">
    <source>
        <dbReference type="Pfam" id="PF00482"/>
    </source>
</evidence>
<evidence type="ECO:0000256" key="7">
    <source>
        <dbReference type="SAM" id="Phobius"/>
    </source>
</evidence>
<protein>
    <submittedName>
        <fullName evidence="9">Type II secretion system F family protein</fullName>
    </submittedName>
</protein>
<feature type="transmembrane region" description="Helical" evidence="7">
    <location>
        <begin position="372"/>
        <end position="396"/>
    </location>
</feature>
<proteinExistence type="inferred from homology"/>
<organism evidence="9 10">
    <name type="scientific">Uliginosibacterium sediminicola</name>
    <dbReference type="NCBI Taxonomy" id="2024550"/>
    <lineage>
        <taxon>Bacteria</taxon>
        <taxon>Pseudomonadati</taxon>
        <taxon>Pseudomonadota</taxon>
        <taxon>Betaproteobacteria</taxon>
        <taxon>Rhodocyclales</taxon>
        <taxon>Zoogloeaceae</taxon>
        <taxon>Uliginosibacterium</taxon>
    </lineage>
</organism>
<evidence type="ECO:0000256" key="3">
    <source>
        <dbReference type="ARBA" id="ARBA00022475"/>
    </source>
</evidence>
<name>A0ABU9YV44_9RHOO</name>
<accession>A0ABU9YV44</accession>
<evidence type="ECO:0000256" key="2">
    <source>
        <dbReference type="ARBA" id="ARBA00005745"/>
    </source>
</evidence>